<dbReference type="Proteomes" id="UP000063991">
    <property type="component" value="Chromosome"/>
</dbReference>
<dbReference type="Gene3D" id="3.40.50.11190">
    <property type="match status" value="1"/>
</dbReference>
<gene>
    <name evidence="3" type="ORF">AVL55_04965</name>
</gene>
<organism evidence="3 4">
    <name type="scientific">Alteromonas macleodii</name>
    <name type="common">Pseudoalteromonas macleodii</name>
    <dbReference type="NCBI Taxonomy" id="28108"/>
    <lineage>
        <taxon>Bacteria</taxon>
        <taxon>Pseudomonadati</taxon>
        <taxon>Pseudomonadota</taxon>
        <taxon>Gammaproteobacteria</taxon>
        <taxon>Alteromonadales</taxon>
        <taxon>Alteromonadaceae</taxon>
        <taxon>Alteromonas/Salinimonas group</taxon>
        <taxon>Alteromonas</taxon>
    </lineage>
</organism>
<dbReference type="Gene3D" id="3.40.50.2000">
    <property type="entry name" value="Glycogen Phosphorylase B"/>
    <property type="match status" value="1"/>
</dbReference>
<dbReference type="SUPFAM" id="SSF53756">
    <property type="entry name" value="UDP-Glycosyltransferase/glycogen phosphorylase"/>
    <property type="match status" value="1"/>
</dbReference>
<protein>
    <recommendedName>
        <fullName evidence="5">UDP-2,4-diacetamido-2,4, 6-trideoxy-beta-L-altropyranose hydrolase</fullName>
    </recommendedName>
</protein>
<dbReference type="InterPro" id="IPR020023">
    <property type="entry name" value="PseG"/>
</dbReference>
<evidence type="ECO:0000313" key="3">
    <source>
        <dbReference type="EMBL" id="AMJ97566.1"/>
    </source>
</evidence>
<accession>A0A126PX10</accession>
<evidence type="ECO:0000256" key="2">
    <source>
        <dbReference type="PIRSR" id="PIRSR620023-2"/>
    </source>
</evidence>
<evidence type="ECO:0000313" key="4">
    <source>
        <dbReference type="Proteomes" id="UP000063991"/>
    </source>
</evidence>
<feature type="binding site" evidence="2">
    <location>
        <position position="154"/>
    </location>
    <ligand>
        <name>substrate</name>
    </ligand>
</feature>
<evidence type="ECO:0008006" key="5">
    <source>
        <dbReference type="Google" id="ProtNLM"/>
    </source>
</evidence>
<dbReference type="AlphaFoldDB" id="A0A126PX10"/>
<name>A0A126PX10_ALTMA</name>
<sequence length="345" mass="38353">MSELLFIADVSHKSGIGHLMRCLALAQAAQQRGLESVFFVSRYGQDVALSRHDWCGRLVLVDINSDRTIAALRGRIASQHCVGLVVDGYYFEHQFIAELSKLPIPLLMLDDIKTAACEYADIIVNPAAPQWLQDYREINSRAQLCLGARYRLLRREFMQVPILPISKRQSLTINFGGSDPMCLTLPVLKILTQHLPNIPFRVVTGPGYSQLDSLRDFIALSGAFIQHIHNCQDMVDLWTHSRLTVAAAGGVQFELCACQCPSVLIVVADNQYQATKKASEQGWCEILDARSGFDETSFIKTVIALWNNDVQLADMQINAKTWSHVTGADNVLDALATYVQACEGE</sequence>
<dbReference type="NCBIfam" id="TIGR03590">
    <property type="entry name" value="PseG"/>
    <property type="match status" value="1"/>
</dbReference>
<feature type="active site" description="Proton acceptor" evidence="1">
    <location>
        <position position="18"/>
    </location>
</feature>
<dbReference type="EMBL" id="CP014323">
    <property type="protein sequence ID" value="AMJ97566.1"/>
    <property type="molecule type" value="Genomic_DNA"/>
</dbReference>
<evidence type="ECO:0000256" key="1">
    <source>
        <dbReference type="PIRSR" id="PIRSR620023-1"/>
    </source>
</evidence>
<reference evidence="3 4" key="1">
    <citation type="submission" date="2015-12" db="EMBL/GenBank/DDBJ databases">
        <authorList>
            <person name="Shamseldin A."/>
            <person name="Moawad H."/>
            <person name="Abd El-Rahim W.M."/>
            <person name="Sadowsky M.J."/>
        </authorList>
    </citation>
    <scope>NUCLEOTIDE SEQUENCE [LARGE SCALE GENOMIC DNA]</scope>
    <source>
        <strain evidence="3 4">D7</strain>
    </source>
</reference>
<dbReference type="RefSeq" id="WP_061094445.1">
    <property type="nucleotide sequence ID" value="NZ_CP014323.1"/>
</dbReference>
<feature type="binding site" evidence="2">
    <location>
        <position position="254"/>
    </location>
    <ligand>
        <name>substrate</name>
    </ligand>
</feature>
<proteinExistence type="predicted"/>
<dbReference type="OrthoDB" id="9788924at2"/>